<feature type="region of interest" description="Disordered" evidence="1">
    <location>
        <begin position="81"/>
        <end position="104"/>
    </location>
</feature>
<feature type="compositionally biased region" description="Pro residues" evidence="1">
    <location>
        <begin position="141"/>
        <end position="153"/>
    </location>
</feature>
<dbReference type="GeneID" id="8763862"/>
<name>B6S6M1_GVPU</name>
<evidence type="ECO:0000256" key="1">
    <source>
        <dbReference type="SAM" id="MobiDB-lite"/>
    </source>
</evidence>
<feature type="compositionally biased region" description="Pro residues" evidence="1">
    <location>
        <begin position="83"/>
        <end position="101"/>
    </location>
</feature>
<dbReference type="RefSeq" id="YP_003422341.1">
    <property type="nucleotide sequence ID" value="NC_013772.1"/>
</dbReference>
<keyword evidence="3" id="KW-1185">Reference proteome</keyword>
<organismHost>
    <name type="scientific">Mythimna unipuncta</name>
    <name type="common">Armyworm moth</name>
    <name type="synonym">Pseudaletia unipuncta</name>
    <dbReference type="NCBI Taxonomy" id="103831"/>
</organismHost>
<reference evidence="3" key="1">
    <citation type="submission" date="2008-04" db="EMBL/GenBank/DDBJ databases">
        <title>Genome sequence analysis of the Pseudaletia unipuncta granulovirus which was propagated in Pseudaletia separate larvae.</title>
        <authorList>
            <person name="Li Y."/>
            <person name="Tang P."/>
            <person name="Zhang Z."/>
            <person name="Zhang H."/>
            <person name="Qin Q."/>
        </authorList>
    </citation>
    <scope>NUCLEOTIDE SEQUENCE [LARGE SCALE GENOMIC DNA]</scope>
    <source>
        <strain evidence="3">Hawaiin</strain>
    </source>
</reference>
<evidence type="ECO:0000313" key="3">
    <source>
        <dbReference type="Proteomes" id="UP000203623"/>
    </source>
</evidence>
<proteinExistence type="predicted"/>
<accession>B6S6M1</accession>
<feature type="region of interest" description="Disordered" evidence="1">
    <location>
        <begin position="136"/>
        <end position="174"/>
    </location>
</feature>
<dbReference type="Proteomes" id="UP000203623">
    <property type="component" value="Genome"/>
</dbReference>
<feature type="region of interest" description="Disordered" evidence="1">
    <location>
        <begin position="188"/>
        <end position="240"/>
    </location>
</feature>
<feature type="compositionally biased region" description="Basic and acidic residues" evidence="1">
    <location>
        <begin position="217"/>
        <end position="234"/>
    </location>
</feature>
<sequence>MDLLEFIANSGFRADGRQAIMRMRRNYDLKKQLESDVTHVQFNMDQCDEFLNTLLQMFEIRPRQPVYVAPQQPLYNPPVYTTPLPPPPPPTPTPPTTPIPIPRSRRSSYMSVDDNGIEDLPDFNHVVEIDRLAKNIDSLSMPPPPPPPPPPPQQIEIVTGNKPSDVGVTKTTDNVIKPAPRDYLEEIKKGVPLKKVPPKSESRKTATAPPIMLAMRNKLDQRRQVTELSDHSEPNSDWSN</sequence>
<dbReference type="OrthoDB" id="22179at10239"/>
<protein>
    <submittedName>
        <fullName evidence="2">Capsid protein</fullName>
    </submittedName>
</protein>
<dbReference type="EMBL" id="EU678671">
    <property type="protein sequence ID" value="ACH69352.1"/>
    <property type="molecule type" value="Genomic_DNA"/>
</dbReference>
<dbReference type="KEGG" id="vg:8763862"/>
<evidence type="ECO:0000313" key="2">
    <source>
        <dbReference type="EMBL" id="ACH69352.1"/>
    </source>
</evidence>
<organism evidence="2 3">
    <name type="scientific">Pseudalatia unipuncta granulosis virus</name>
    <name type="common">PuGV</name>
    <name type="synonym">Pseudalatia unipuncta granulovirus</name>
    <dbReference type="NCBI Taxonomy" id="36355"/>
    <lineage>
        <taxon>Viruses</taxon>
        <taxon>Viruses incertae sedis</taxon>
        <taxon>Naldaviricetes</taxon>
        <taxon>Lefavirales</taxon>
        <taxon>Baculoviridae</taxon>
        <taxon>Betabaculovirus</taxon>
        <taxon>Betabaculovirus myunipunctae</taxon>
    </lineage>
</organism>